<dbReference type="VEuPathDB" id="TrichDB:TRFO_40725"/>
<dbReference type="AlphaFoldDB" id="A0A1J4J6X3"/>
<evidence type="ECO:0000313" key="13">
    <source>
        <dbReference type="Proteomes" id="UP000179807"/>
    </source>
</evidence>
<dbReference type="PROSITE" id="PS00107">
    <property type="entry name" value="PROTEIN_KINASE_ATP"/>
    <property type="match status" value="1"/>
</dbReference>
<dbReference type="InterPro" id="IPR011009">
    <property type="entry name" value="Kinase-like_dom_sf"/>
</dbReference>
<dbReference type="PANTHER" id="PTHR24054:SF0">
    <property type="entry name" value="CASEIN KINASE II SUBUNIT ALPHA"/>
    <property type="match status" value="1"/>
</dbReference>
<dbReference type="FunFam" id="3.30.200.20:FF:000088">
    <property type="entry name" value="Casein kinase II subunit alpha"/>
    <property type="match status" value="1"/>
</dbReference>
<accession>A0A1J4J6X3</accession>
<evidence type="ECO:0000259" key="11">
    <source>
        <dbReference type="PROSITE" id="PS50011"/>
    </source>
</evidence>
<dbReference type="EMBL" id="MLAK01001450">
    <property type="protein sequence ID" value="OHS92932.1"/>
    <property type="molecule type" value="Genomic_DNA"/>
</dbReference>
<dbReference type="PROSITE" id="PS00108">
    <property type="entry name" value="PROTEIN_KINASE_ST"/>
    <property type="match status" value="1"/>
</dbReference>
<dbReference type="GO" id="GO:0006357">
    <property type="term" value="P:regulation of transcription by RNA polymerase II"/>
    <property type="evidence" value="ECO:0007669"/>
    <property type="project" value="UniProtKB-ARBA"/>
</dbReference>
<dbReference type="GO" id="GO:0031981">
    <property type="term" value="C:nuclear lumen"/>
    <property type="evidence" value="ECO:0007669"/>
    <property type="project" value="UniProtKB-ARBA"/>
</dbReference>
<dbReference type="PROSITE" id="PS50011">
    <property type="entry name" value="PROTEIN_KINASE_DOM"/>
    <property type="match status" value="1"/>
</dbReference>
<dbReference type="GO" id="GO:0004674">
    <property type="term" value="F:protein serine/threonine kinase activity"/>
    <property type="evidence" value="ECO:0007669"/>
    <property type="project" value="UniProtKB-KW"/>
</dbReference>
<evidence type="ECO:0000313" key="12">
    <source>
        <dbReference type="EMBL" id="OHS92932.1"/>
    </source>
</evidence>
<dbReference type="InterPro" id="IPR017441">
    <property type="entry name" value="Protein_kinase_ATP_BS"/>
</dbReference>
<dbReference type="Gene3D" id="3.30.200.20">
    <property type="entry name" value="Phosphorylase Kinase, domain 1"/>
    <property type="match status" value="1"/>
</dbReference>
<name>A0A1J4J6X3_9EUKA</name>
<evidence type="ECO:0000256" key="3">
    <source>
        <dbReference type="ARBA" id="ARBA00022679"/>
    </source>
</evidence>
<evidence type="ECO:0000256" key="8">
    <source>
        <dbReference type="ARBA" id="ARBA00048679"/>
    </source>
</evidence>
<keyword evidence="6 9" id="KW-0067">ATP-binding</keyword>
<evidence type="ECO:0000256" key="5">
    <source>
        <dbReference type="ARBA" id="ARBA00022777"/>
    </source>
</evidence>
<comment type="similarity">
    <text evidence="10">Belongs to the protein kinase superfamily.</text>
</comment>
<dbReference type="PANTHER" id="PTHR24054">
    <property type="entry name" value="CASEIN KINASE II SUBUNIT ALPHA"/>
    <property type="match status" value="1"/>
</dbReference>
<feature type="domain" description="Protein kinase" evidence="11">
    <location>
        <begin position="50"/>
        <end position="333"/>
    </location>
</feature>
<keyword evidence="2 10" id="KW-0723">Serine/threonine-protein kinase</keyword>
<evidence type="ECO:0000256" key="4">
    <source>
        <dbReference type="ARBA" id="ARBA00022741"/>
    </source>
</evidence>
<dbReference type="EC" id="2.7.11.1" evidence="1"/>
<proteinExistence type="inferred from homology"/>
<dbReference type="Gene3D" id="1.10.510.10">
    <property type="entry name" value="Transferase(Phosphotransferase) domain 1"/>
    <property type="match status" value="1"/>
</dbReference>
<evidence type="ECO:0000256" key="7">
    <source>
        <dbReference type="ARBA" id="ARBA00047899"/>
    </source>
</evidence>
<dbReference type="GO" id="GO:0005956">
    <property type="term" value="C:protein kinase CK2 complex"/>
    <property type="evidence" value="ECO:0007669"/>
    <property type="project" value="TreeGrafter"/>
</dbReference>
<comment type="caution">
    <text evidence="12">The sequence shown here is derived from an EMBL/GenBank/DDBJ whole genome shotgun (WGS) entry which is preliminary data.</text>
</comment>
<dbReference type="CDD" id="cd14132">
    <property type="entry name" value="STKc_CK2_alpha"/>
    <property type="match status" value="1"/>
</dbReference>
<dbReference type="Proteomes" id="UP000179807">
    <property type="component" value="Unassembled WGS sequence"/>
</dbReference>
<dbReference type="SUPFAM" id="SSF56112">
    <property type="entry name" value="Protein kinase-like (PK-like)"/>
    <property type="match status" value="1"/>
</dbReference>
<dbReference type="GO" id="GO:0005829">
    <property type="term" value="C:cytosol"/>
    <property type="evidence" value="ECO:0007669"/>
    <property type="project" value="TreeGrafter"/>
</dbReference>
<dbReference type="FunFam" id="1.10.510.10:FF:000459">
    <property type="entry name" value="Casein kinase II subunit alpha"/>
    <property type="match status" value="1"/>
</dbReference>
<keyword evidence="4 9" id="KW-0547">Nucleotide-binding</keyword>
<dbReference type="OrthoDB" id="10254671at2759"/>
<gene>
    <name evidence="12" type="ORF">TRFO_40725</name>
</gene>
<evidence type="ECO:0000256" key="1">
    <source>
        <dbReference type="ARBA" id="ARBA00012513"/>
    </source>
</evidence>
<evidence type="ECO:0000256" key="6">
    <source>
        <dbReference type="ARBA" id="ARBA00022840"/>
    </source>
</evidence>
<dbReference type="GeneID" id="94848078"/>
<evidence type="ECO:0000256" key="10">
    <source>
        <dbReference type="RuleBase" id="RU000304"/>
    </source>
</evidence>
<dbReference type="InterPro" id="IPR045216">
    <property type="entry name" value="CK2_alpha"/>
</dbReference>
<sequence length="340" mass="40161">MSRGRAIQRDNPTYKIDTASRVYRDVNKSKGADWYDCENWELPADIPKDIEIADWIGTGKYSDVFIGYKNQQMVALKVMKPVRPLKYNREAKILMNLKDGPNIVQLLEIVQNPQTLQYTFVFEYIPNCDFFQLLQNFTDHEVKYYLFQLLRALQYSHSHGIMHRDIKPQNIMYDRQTKNLRLIDWGLAEFYHPQQRYNIHVASRHYKAIELLVDYQCYDYSVDIWGFGVTMAGIIFHRMPFFKGTDDFDMVSKITSVLGTDSFYKYLNKYGIDLPPEMEKQIVKSRGKKWTSFIAKGYENLASPEAIDLISKCIRFDHMERITADEALQHPYFDEVRNEI</sequence>
<comment type="catalytic activity">
    <reaction evidence="7">
        <text>L-threonyl-[protein] + ATP = O-phospho-L-threonyl-[protein] + ADP + H(+)</text>
        <dbReference type="Rhea" id="RHEA:46608"/>
        <dbReference type="Rhea" id="RHEA-COMP:11060"/>
        <dbReference type="Rhea" id="RHEA-COMP:11605"/>
        <dbReference type="ChEBI" id="CHEBI:15378"/>
        <dbReference type="ChEBI" id="CHEBI:30013"/>
        <dbReference type="ChEBI" id="CHEBI:30616"/>
        <dbReference type="ChEBI" id="CHEBI:61977"/>
        <dbReference type="ChEBI" id="CHEBI:456216"/>
        <dbReference type="EC" id="2.7.11.1"/>
    </reaction>
</comment>
<evidence type="ECO:0000256" key="2">
    <source>
        <dbReference type="ARBA" id="ARBA00022527"/>
    </source>
</evidence>
<evidence type="ECO:0000256" key="9">
    <source>
        <dbReference type="PROSITE-ProRule" id="PRU10141"/>
    </source>
</evidence>
<dbReference type="GO" id="GO:0051726">
    <property type="term" value="P:regulation of cell cycle"/>
    <property type="evidence" value="ECO:0007669"/>
    <property type="project" value="TreeGrafter"/>
</dbReference>
<dbReference type="RefSeq" id="XP_068346069.1">
    <property type="nucleotide sequence ID" value="XM_068513374.1"/>
</dbReference>
<keyword evidence="5 12" id="KW-0418">Kinase</keyword>
<dbReference type="InterPro" id="IPR000719">
    <property type="entry name" value="Prot_kinase_dom"/>
</dbReference>
<dbReference type="InterPro" id="IPR008271">
    <property type="entry name" value="Ser/Thr_kinase_AS"/>
</dbReference>
<feature type="binding site" evidence="9">
    <location>
        <position position="86"/>
    </location>
    <ligand>
        <name>ATP</name>
        <dbReference type="ChEBI" id="CHEBI:30616"/>
    </ligand>
</feature>
<organism evidence="12 13">
    <name type="scientific">Tritrichomonas foetus</name>
    <dbReference type="NCBI Taxonomy" id="1144522"/>
    <lineage>
        <taxon>Eukaryota</taxon>
        <taxon>Metamonada</taxon>
        <taxon>Parabasalia</taxon>
        <taxon>Tritrichomonadida</taxon>
        <taxon>Tritrichomonadidae</taxon>
        <taxon>Tritrichomonas</taxon>
    </lineage>
</organism>
<comment type="catalytic activity">
    <reaction evidence="8">
        <text>L-seryl-[protein] + ATP = O-phospho-L-seryl-[protein] + ADP + H(+)</text>
        <dbReference type="Rhea" id="RHEA:17989"/>
        <dbReference type="Rhea" id="RHEA-COMP:9863"/>
        <dbReference type="Rhea" id="RHEA-COMP:11604"/>
        <dbReference type="ChEBI" id="CHEBI:15378"/>
        <dbReference type="ChEBI" id="CHEBI:29999"/>
        <dbReference type="ChEBI" id="CHEBI:30616"/>
        <dbReference type="ChEBI" id="CHEBI:83421"/>
        <dbReference type="ChEBI" id="CHEBI:456216"/>
        <dbReference type="EC" id="2.7.11.1"/>
    </reaction>
</comment>
<dbReference type="SMART" id="SM00220">
    <property type="entry name" value="S_TKc"/>
    <property type="match status" value="1"/>
</dbReference>
<protein>
    <recommendedName>
        <fullName evidence="1">non-specific serine/threonine protein kinase</fullName>
        <ecNumber evidence="1">2.7.11.1</ecNumber>
    </recommendedName>
</protein>
<keyword evidence="13" id="KW-1185">Reference proteome</keyword>
<reference evidence="12" key="1">
    <citation type="submission" date="2016-10" db="EMBL/GenBank/DDBJ databases">
        <authorList>
            <person name="Benchimol M."/>
            <person name="Almeida L.G."/>
            <person name="Vasconcelos A.T."/>
            <person name="Perreira-Neves A."/>
            <person name="Rosa I.A."/>
            <person name="Tasca T."/>
            <person name="Bogo M.R."/>
            <person name="de Souza W."/>
        </authorList>
    </citation>
    <scope>NUCLEOTIDE SEQUENCE [LARGE SCALE GENOMIC DNA]</scope>
    <source>
        <strain evidence="12">K</strain>
    </source>
</reference>
<keyword evidence="3" id="KW-0808">Transferase</keyword>
<dbReference type="Pfam" id="PF00069">
    <property type="entry name" value="Pkinase"/>
    <property type="match status" value="1"/>
</dbReference>
<dbReference type="GO" id="GO:0005524">
    <property type="term" value="F:ATP binding"/>
    <property type="evidence" value="ECO:0007669"/>
    <property type="project" value="UniProtKB-UniRule"/>
</dbReference>